<dbReference type="GO" id="GO:0003697">
    <property type="term" value="F:single-stranded DNA binding"/>
    <property type="evidence" value="ECO:0007669"/>
    <property type="project" value="InterPro"/>
</dbReference>
<dbReference type="SUPFAM" id="SSF50249">
    <property type="entry name" value="Nucleic acid-binding proteins"/>
    <property type="match status" value="1"/>
</dbReference>
<dbReference type="InterPro" id="IPR000424">
    <property type="entry name" value="Primosome_PriB/ssb"/>
</dbReference>
<dbReference type="CDD" id="cd04496">
    <property type="entry name" value="SSB_OBF"/>
    <property type="match status" value="1"/>
</dbReference>
<accession>A0A6J4MUD7</accession>
<evidence type="ECO:0000256" key="2">
    <source>
        <dbReference type="PROSITE-ProRule" id="PRU00252"/>
    </source>
</evidence>
<dbReference type="Gene3D" id="2.40.50.140">
    <property type="entry name" value="Nucleic acid-binding proteins"/>
    <property type="match status" value="1"/>
</dbReference>
<dbReference type="Pfam" id="PF00436">
    <property type="entry name" value="SSB"/>
    <property type="match status" value="1"/>
</dbReference>
<protein>
    <submittedName>
        <fullName evidence="4">Single-stranded DNA-binding protein</fullName>
    </submittedName>
</protein>
<dbReference type="EMBL" id="CADCTZ010000863">
    <property type="protein sequence ID" value="CAA9369328.1"/>
    <property type="molecule type" value="Genomic_DNA"/>
</dbReference>
<organism evidence="4">
    <name type="scientific">uncultured Microcoleus sp</name>
    <dbReference type="NCBI Taxonomy" id="259945"/>
    <lineage>
        <taxon>Bacteria</taxon>
        <taxon>Bacillati</taxon>
        <taxon>Cyanobacteriota</taxon>
        <taxon>Cyanophyceae</taxon>
        <taxon>Oscillatoriophycideae</taxon>
        <taxon>Oscillatoriales</taxon>
        <taxon>Microcoleaceae</taxon>
        <taxon>Microcoleus</taxon>
        <taxon>environmental samples</taxon>
    </lineage>
</organism>
<feature type="region of interest" description="Disordered" evidence="3">
    <location>
        <begin position="136"/>
        <end position="220"/>
    </location>
</feature>
<evidence type="ECO:0000313" key="4">
    <source>
        <dbReference type="EMBL" id="CAA9369328.1"/>
    </source>
</evidence>
<reference evidence="4" key="1">
    <citation type="submission" date="2020-02" db="EMBL/GenBank/DDBJ databases">
        <authorList>
            <person name="Meier V. D."/>
        </authorList>
    </citation>
    <scope>NUCLEOTIDE SEQUENCE</scope>
    <source>
        <strain evidence="4">AVDCRST_MAG84</strain>
    </source>
</reference>
<name>A0A6J4MUD7_9CYAN</name>
<feature type="compositionally biased region" description="Polar residues" evidence="3">
    <location>
        <begin position="161"/>
        <end position="177"/>
    </location>
</feature>
<gene>
    <name evidence="4" type="ORF">AVDCRST_MAG84-4167</name>
</gene>
<dbReference type="AlphaFoldDB" id="A0A6J4MUD7"/>
<feature type="compositionally biased region" description="Low complexity" evidence="3">
    <location>
        <begin position="186"/>
        <end position="208"/>
    </location>
</feature>
<keyword evidence="1 2" id="KW-0238">DNA-binding</keyword>
<sequence length="220" mass="24245">MRCLRIVSFCLTTRGALQINCKAVLKGRGFKPIFLMNSCILMAEIIQQPQLRYTPDNQLQIAEMLVQFPGPKPEDPPEHLKVIGWGNFAQEIHEKYHEGDRVIIEGRLSMNTIERDGIKEKRAELTAQRIYSVGADAMSAAPPSRTAPEPAQIRDSAPANVPSNVVPMSSRGRSPNSAPGGANRTSSSDWNSHQSSNSESDRSSSSSNEPENPDYDPIPF</sequence>
<proteinExistence type="predicted"/>
<dbReference type="InterPro" id="IPR012340">
    <property type="entry name" value="NA-bd_OB-fold"/>
</dbReference>
<dbReference type="PROSITE" id="PS50935">
    <property type="entry name" value="SSB"/>
    <property type="match status" value="1"/>
</dbReference>
<evidence type="ECO:0000256" key="1">
    <source>
        <dbReference type="ARBA" id="ARBA00023125"/>
    </source>
</evidence>
<evidence type="ECO:0000256" key="3">
    <source>
        <dbReference type="SAM" id="MobiDB-lite"/>
    </source>
</evidence>